<dbReference type="AlphaFoldDB" id="A3LNV2"/>
<feature type="domain" description="Spindle pole body-associated protein Vik1/Cik1 microtubule binding" evidence="3">
    <location>
        <begin position="395"/>
        <end position="522"/>
    </location>
</feature>
<dbReference type="OMA" id="CISIKNG"/>
<dbReference type="InterPro" id="IPR031852">
    <property type="entry name" value="Vik1/Cik1_MT-bd"/>
</dbReference>
<accession>A3LNV2</accession>
<dbReference type="GO" id="GO:0008017">
    <property type="term" value="F:microtubule binding"/>
    <property type="evidence" value="ECO:0007669"/>
    <property type="project" value="InterPro"/>
</dbReference>
<evidence type="ECO:0000313" key="5">
    <source>
        <dbReference type="Proteomes" id="UP000002258"/>
    </source>
</evidence>
<feature type="coiled-coil region" evidence="1">
    <location>
        <begin position="127"/>
        <end position="269"/>
    </location>
</feature>
<dbReference type="RefSeq" id="XP_001382957.2">
    <property type="nucleotide sequence ID" value="XM_001382920.1"/>
</dbReference>
<dbReference type="STRING" id="322104.A3LNV2"/>
<dbReference type="HOGENOM" id="CLU_449032_0_0_1"/>
<dbReference type="SUPFAM" id="SSF52540">
    <property type="entry name" value="P-loop containing nucleoside triphosphate hydrolases"/>
    <property type="match status" value="1"/>
</dbReference>
<reference evidence="4 5" key="1">
    <citation type="journal article" date="2007" name="Nat. Biotechnol.">
        <title>Genome sequence of the lignocellulose-bioconverting and xylose-fermenting yeast Pichia stipitis.</title>
        <authorList>
            <person name="Jeffries T.W."/>
            <person name="Grigoriev I.V."/>
            <person name="Grimwood J."/>
            <person name="Laplaza J.M."/>
            <person name="Aerts A."/>
            <person name="Salamov A."/>
            <person name="Schmutz J."/>
            <person name="Lindquist E."/>
            <person name="Dehal P."/>
            <person name="Shapiro H."/>
            <person name="Jin Y.S."/>
            <person name="Passoth V."/>
            <person name="Richardson P.M."/>
        </authorList>
    </citation>
    <scope>NUCLEOTIDE SEQUENCE [LARGE SCALE GENOMIC DNA]</scope>
    <source>
        <strain evidence="5">ATCC 58785 / CBS 6054 / NBRC 10063 / NRRL Y-11545</strain>
    </source>
</reference>
<dbReference type="InterPro" id="IPR036961">
    <property type="entry name" value="Kinesin_motor_dom_sf"/>
</dbReference>
<protein>
    <recommendedName>
        <fullName evidence="3">Spindle pole body-associated protein Vik1/Cik1 microtubule binding domain-containing protein</fullName>
    </recommendedName>
</protein>
<feature type="compositionally biased region" description="Polar residues" evidence="2">
    <location>
        <begin position="69"/>
        <end position="78"/>
    </location>
</feature>
<dbReference type="GeneID" id="4837485"/>
<keyword evidence="1" id="KW-0175">Coiled coil</keyword>
<dbReference type="EMBL" id="CP000496">
    <property type="protein sequence ID" value="ABN64928.2"/>
    <property type="molecule type" value="Genomic_DNA"/>
</dbReference>
<evidence type="ECO:0000256" key="2">
    <source>
        <dbReference type="SAM" id="MobiDB-lite"/>
    </source>
</evidence>
<organism evidence="4 5">
    <name type="scientific">Scheffersomyces stipitis (strain ATCC 58785 / CBS 6054 / NBRC 10063 / NRRL Y-11545)</name>
    <name type="common">Yeast</name>
    <name type="synonym">Pichia stipitis</name>
    <dbReference type="NCBI Taxonomy" id="322104"/>
    <lineage>
        <taxon>Eukaryota</taxon>
        <taxon>Fungi</taxon>
        <taxon>Dikarya</taxon>
        <taxon>Ascomycota</taxon>
        <taxon>Saccharomycotina</taxon>
        <taxon>Pichiomycetes</taxon>
        <taxon>Debaryomycetaceae</taxon>
        <taxon>Scheffersomyces</taxon>
    </lineage>
</organism>
<evidence type="ECO:0000259" key="3">
    <source>
        <dbReference type="Pfam" id="PF16796"/>
    </source>
</evidence>
<dbReference type="Gene3D" id="3.40.850.10">
    <property type="entry name" value="Kinesin motor domain"/>
    <property type="match status" value="1"/>
</dbReference>
<sequence length="627" mass="71716">MSEQQHTSHGKSLIPQKRILSEITNSVTEPKDDTFVKPKRRNSLGFELASIPQTNKMMKNSDTAILSNRRQLKPSSIPSAPKSVSKLTPQESLRRMKSVSARLKATSAHEGLLRKGPALVHNDDWSRSIQEKAQRDLENKMSELNNELRVLEEEESECHKDLAESRRQKHKKEKEIVELTIELEAEQGKQAFLEEKVIKTVSEQEQLVNLELEEYRMKMENKLNDVKFELEEQIEEAKSFKDDKLLQEIEQLETQIEQSKQELENGKTQWTTIYNEESEKLEKDINQNIQPKQDELSELRSTLNLKETERDKVASELKSLIEFASKSECEKARISSAIVSIETSMNNYVERRESLLKELSEVEQELNSAKKKSDNKESLVQSALYEYSKANNKLLKHEQQRRILENSIMDYKGKCRVYVKGHNSQNNEIYSNSRSFRFNKVFGSEATTVSIAQEFECLANESAIGSNVTILFCGTPDHIGVNASIINSFKSIFQKASVQPTWSFAYNFRSIGLRNDSLIDLLNSNTELVLEKIENSLSEIQSQKMLIGIDDIIQFSKVLSQIVEDPQDVDIRIHIITVDRSKDGKAIESNLTFIDISDSDDQDALLNSASVSLLAKWSWNSNRVSNS</sequence>
<feature type="region of interest" description="Disordered" evidence="2">
    <location>
        <begin position="69"/>
        <end position="88"/>
    </location>
</feature>
<proteinExistence type="predicted"/>
<evidence type="ECO:0000256" key="1">
    <source>
        <dbReference type="SAM" id="Coils"/>
    </source>
</evidence>
<dbReference type="InParanoid" id="A3LNV2"/>
<evidence type="ECO:0000313" key="4">
    <source>
        <dbReference type="EMBL" id="ABN64928.2"/>
    </source>
</evidence>
<dbReference type="Pfam" id="PF16796">
    <property type="entry name" value="Microtub_bd"/>
    <property type="match status" value="1"/>
</dbReference>
<dbReference type="eggNOG" id="KOG0239">
    <property type="taxonomic scope" value="Eukaryota"/>
</dbReference>
<name>A3LNV2_PICST</name>
<dbReference type="KEGG" id="pic:PICST_29721"/>
<gene>
    <name evidence="4" type="ORF">PICST_29721</name>
</gene>
<dbReference type="Proteomes" id="UP000002258">
    <property type="component" value="Chromosome 2"/>
</dbReference>
<dbReference type="OrthoDB" id="4089036at2759"/>
<dbReference type="FunCoup" id="A3LNV2">
    <property type="interactions" value="256"/>
</dbReference>
<feature type="coiled-coil region" evidence="1">
    <location>
        <begin position="345"/>
        <end position="407"/>
    </location>
</feature>
<dbReference type="InterPro" id="IPR027417">
    <property type="entry name" value="P-loop_NTPase"/>
</dbReference>
<keyword evidence="5" id="KW-1185">Reference proteome</keyword>